<evidence type="ECO:0000256" key="4">
    <source>
        <dbReference type="SAM" id="MobiDB-lite"/>
    </source>
</evidence>
<dbReference type="GO" id="GO:0005634">
    <property type="term" value="C:nucleus"/>
    <property type="evidence" value="ECO:0007669"/>
    <property type="project" value="TreeGrafter"/>
</dbReference>
<dbReference type="SMART" id="SM00320">
    <property type="entry name" value="WD40"/>
    <property type="match status" value="4"/>
</dbReference>
<feature type="repeat" description="WD" evidence="3">
    <location>
        <begin position="124"/>
        <end position="165"/>
    </location>
</feature>
<dbReference type="SUPFAM" id="SSF50978">
    <property type="entry name" value="WD40 repeat-like"/>
    <property type="match status" value="1"/>
</dbReference>
<dbReference type="AlphaFoldDB" id="A0AA40BQH2"/>
<comment type="caution">
    <text evidence="5">The sequence shown here is derived from an EMBL/GenBank/DDBJ whole genome shotgun (WGS) entry which is preliminary data.</text>
</comment>
<reference evidence="5" key="1">
    <citation type="submission" date="2023-06" db="EMBL/GenBank/DDBJ databases">
        <title>Genome-scale phylogeny and comparative genomics of the fungal order Sordariales.</title>
        <authorList>
            <consortium name="Lawrence Berkeley National Laboratory"/>
            <person name="Hensen N."/>
            <person name="Bonometti L."/>
            <person name="Westerberg I."/>
            <person name="Brannstrom I.O."/>
            <person name="Guillou S."/>
            <person name="Cros-Aarteil S."/>
            <person name="Calhoun S."/>
            <person name="Haridas S."/>
            <person name="Kuo A."/>
            <person name="Mondo S."/>
            <person name="Pangilinan J."/>
            <person name="Riley R."/>
            <person name="LaButti K."/>
            <person name="Andreopoulos B."/>
            <person name="Lipzen A."/>
            <person name="Chen C."/>
            <person name="Yanf M."/>
            <person name="Daum C."/>
            <person name="Ng V."/>
            <person name="Clum A."/>
            <person name="Steindorff A."/>
            <person name="Ohm R."/>
            <person name="Martin F."/>
            <person name="Silar P."/>
            <person name="Natvig D."/>
            <person name="Lalanne C."/>
            <person name="Gautier V."/>
            <person name="Ament-velasquez S.L."/>
            <person name="Kruys A."/>
            <person name="Hutchinson M.I."/>
            <person name="Powell A.J."/>
            <person name="Barry K."/>
            <person name="Miller A.N."/>
            <person name="Grigoriev I.V."/>
            <person name="Debuchy R."/>
            <person name="Gladieux P."/>
            <person name="Thoren M.H."/>
            <person name="Johannesson H."/>
        </authorList>
    </citation>
    <scope>NUCLEOTIDE SEQUENCE</scope>
    <source>
        <strain evidence="5">SMH3187-1</strain>
    </source>
</reference>
<dbReference type="InterPro" id="IPR051858">
    <property type="entry name" value="WD_repeat_GAD-1"/>
</dbReference>
<dbReference type="InterPro" id="IPR015943">
    <property type="entry name" value="WD40/YVTN_repeat-like_dom_sf"/>
</dbReference>
<dbReference type="Proteomes" id="UP001172155">
    <property type="component" value="Unassembled WGS sequence"/>
</dbReference>
<dbReference type="EMBL" id="JAUKUD010000007">
    <property type="protein sequence ID" value="KAK0738520.1"/>
    <property type="molecule type" value="Genomic_DNA"/>
</dbReference>
<name>A0AA40BQH2_9PEZI</name>
<feature type="region of interest" description="Disordered" evidence="4">
    <location>
        <begin position="587"/>
        <end position="611"/>
    </location>
</feature>
<feature type="region of interest" description="Disordered" evidence="4">
    <location>
        <begin position="506"/>
        <end position="528"/>
    </location>
</feature>
<dbReference type="Gene3D" id="2.130.10.10">
    <property type="entry name" value="YVTN repeat-like/Quinoprotein amine dehydrogenase"/>
    <property type="match status" value="2"/>
</dbReference>
<evidence type="ECO:0000256" key="2">
    <source>
        <dbReference type="ARBA" id="ARBA00022737"/>
    </source>
</evidence>
<dbReference type="PANTHER" id="PTHR16017">
    <property type="entry name" value="GASTRULATION DEFECTIVE PROTEIN 1-RELATED"/>
    <property type="match status" value="1"/>
</dbReference>
<keyword evidence="6" id="KW-1185">Reference proteome</keyword>
<dbReference type="PROSITE" id="PS00678">
    <property type="entry name" value="WD_REPEATS_1"/>
    <property type="match status" value="1"/>
</dbReference>
<dbReference type="PROSITE" id="PS50082">
    <property type="entry name" value="WD_REPEATS_2"/>
    <property type="match status" value="3"/>
</dbReference>
<organism evidence="5 6">
    <name type="scientific">Schizothecium vesticola</name>
    <dbReference type="NCBI Taxonomy" id="314040"/>
    <lineage>
        <taxon>Eukaryota</taxon>
        <taxon>Fungi</taxon>
        <taxon>Dikarya</taxon>
        <taxon>Ascomycota</taxon>
        <taxon>Pezizomycotina</taxon>
        <taxon>Sordariomycetes</taxon>
        <taxon>Sordariomycetidae</taxon>
        <taxon>Sordariales</taxon>
        <taxon>Schizotheciaceae</taxon>
        <taxon>Schizothecium</taxon>
    </lineage>
</organism>
<dbReference type="InterPro" id="IPR001680">
    <property type="entry name" value="WD40_rpt"/>
</dbReference>
<feature type="region of interest" description="Disordered" evidence="4">
    <location>
        <begin position="471"/>
        <end position="491"/>
    </location>
</feature>
<dbReference type="InterPro" id="IPR036322">
    <property type="entry name" value="WD40_repeat_dom_sf"/>
</dbReference>
<dbReference type="InterPro" id="IPR019775">
    <property type="entry name" value="WD40_repeat_CS"/>
</dbReference>
<dbReference type="PROSITE" id="PS50294">
    <property type="entry name" value="WD_REPEATS_REGION"/>
    <property type="match status" value="2"/>
</dbReference>
<gene>
    <name evidence="5" type="ORF">B0T18DRAFT_422201</name>
</gene>
<protein>
    <submittedName>
        <fullName evidence="5">WD40-repeat-containing domain protein</fullName>
    </submittedName>
</protein>
<evidence type="ECO:0000256" key="1">
    <source>
        <dbReference type="ARBA" id="ARBA00022574"/>
    </source>
</evidence>
<evidence type="ECO:0000313" key="6">
    <source>
        <dbReference type="Proteomes" id="UP001172155"/>
    </source>
</evidence>
<dbReference type="Pfam" id="PF00400">
    <property type="entry name" value="WD40"/>
    <property type="match status" value="3"/>
</dbReference>
<accession>A0AA40BQH2</accession>
<dbReference type="PANTHER" id="PTHR16017:SF0">
    <property type="entry name" value="WD REPEAT-CONTAINING PROTEIN 70"/>
    <property type="match status" value="1"/>
</dbReference>
<evidence type="ECO:0000256" key="3">
    <source>
        <dbReference type="PROSITE-ProRule" id="PRU00221"/>
    </source>
</evidence>
<feature type="repeat" description="WD" evidence="3">
    <location>
        <begin position="349"/>
        <end position="373"/>
    </location>
</feature>
<feature type="repeat" description="WD" evidence="3">
    <location>
        <begin position="236"/>
        <end position="278"/>
    </location>
</feature>
<keyword evidence="2" id="KW-0677">Repeat</keyword>
<keyword evidence="1 3" id="KW-0853">WD repeat</keyword>
<dbReference type="GO" id="GO:0035861">
    <property type="term" value="C:site of double-strand break"/>
    <property type="evidence" value="ECO:0007669"/>
    <property type="project" value="TreeGrafter"/>
</dbReference>
<proteinExistence type="predicted"/>
<sequence>MIRCLGDLTAFSLPNPADPRHTSSQPDPRPTAAMSDSDSDDYLVEPPALRPGDPMSAYLPTSFGQKTKEANVAAQIEQARRQVEKPTVPKKAASDADSDSDDSDSDSDSEDESERFPVSHEMVLKTHDRVVTTVALDPAGSRMVTGSLDSTIKLHDFASMTPTTLRAFKSVDPWEVKKASATSESHPIQHLEFSRLSGSVFLCVTAHPQAKIMSRDGDVLTEFVKGDMYLRDMHNTKGHVGEIATGTWHPADQNLLVTAGADSTLRIWDVNNKRSQKEVIVFKSKALGCAGRTRMTAVAWGAPAQGGNPVLATAALDGSLVMYSGNGPFTRPTAEIRNAHKPDTWTGGIDISSDGRMVVTRGGDNLIKLWDTRKFKEPLITFEHASTSDRFPMSNIRYSPNSSSIITGSATGDLYILNPGNLRPLHVTPITPGVPLIAVEWHPKLNQIITGSANAETRVLFNPKLSQQGALGVMSRTPKKRHVDDDPAFTTDQTSLSADAIITPGAMASNRRGGGVTASGKSRDPMRPQVPIITPFMRSQPDEKHISENIPLSKMLHEDPREALLKYADVAKRDPMFTYAWNDTQPVTQYASLSDGEEEDGREKKRVKRDA</sequence>
<feature type="region of interest" description="Disordered" evidence="4">
    <location>
        <begin position="1"/>
        <end position="120"/>
    </location>
</feature>
<feature type="compositionally biased region" description="Acidic residues" evidence="4">
    <location>
        <begin position="96"/>
        <end position="113"/>
    </location>
</feature>
<evidence type="ECO:0000313" key="5">
    <source>
        <dbReference type="EMBL" id="KAK0738520.1"/>
    </source>
</evidence>